<reference evidence="2" key="1">
    <citation type="submission" date="2020-03" db="EMBL/GenBank/DDBJ databases">
        <title>The deep terrestrial virosphere.</title>
        <authorList>
            <person name="Holmfeldt K."/>
            <person name="Nilsson E."/>
            <person name="Simone D."/>
            <person name="Lopez-Fernandez M."/>
            <person name="Wu X."/>
            <person name="de Brujin I."/>
            <person name="Lundin D."/>
            <person name="Andersson A."/>
            <person name="Bertilsson S."/>
            <person name="Dopson M."/>
        </authorList>
    </citation>
    <scope>NUCLEOTIDE SEQUENCE</scope>
    <source>
        <strain evidence="2">TM448A01723</strain>
        <strain evidence="3">TM448B01960</strain>
    </source>
</reference>
<dbReference type="EMBL" id="MT144192">
    <property type="protein sequence ID" value="QJA50390.1"/>
    <property type="molecule type" value="Genomic_DNA"/>
</dbReference>
<evidence type="ECO:0000313" key="3">
    <source>
        <dbReference type="EMBL" id="QJI00449.1"/>
    </source>
</evidence>
<accession>A0A6H1ZT64</accession>
<evidence type="ECO:0000259" key="1">
    <source>
        <dbReference type="Pfam" id="PF18847"/>
    </source>
</evidence>
<feature type="domain" description="Large polyvalent protein associated" evidence="1">
    <location>
        <begin position="34"/>
        <end position="105"/>
    </location>
</feature>
<evidence type="ECO:0000313" key="2">
    <source>
        <dbReference type="EMBL" id="QJA50390.1"/>
    </source>
</evidence>
<name>A0A6H1ZT64_9ZZZZ</name>
<dbReference type="Pfam" id="PF18847">
    <property type="entry name" value="LPD29"/>
    <property type="match status" value="1"/>
</dbReference>
<sequence length="182" mass="21569">METKTTPRFNYTPNAWEGSKYRDKQNLYGSSLSKEIRKELKETFPKCRFSVTSETYAGGQSINIALMKAPFKPFNEFNDEIAEKIENNVRRAFPCNWEEMKEQTIKNYIKYTTVKMYNDINQYHISDDFWMTDKAREVIIRALGIVQSFNFDDSDAQVDYFHTNFYLHASIGKWDKPFIQTK</sequence>
<gene>
    <name evidence="2" type="ORF">TM448A01723_0006</name>
    <name evidence="3" type="ORF">TM448B01960_0008</name>
</gene>
<protein>
    <recommendedName>
        <fullName evidence="1">Large polyvalent protein associated domain-containing protein</fullName>
    </recommendedName>
</protein>
<dbReference type="InterPro" id="IPR041311">
    <property type="entry name" value="LPD29"/>
</dbReference>
<dbReference type="EMBL" id="MT144852">
    <property type="protein sequence ID" value="QJI00449.1"/>
    <property type="molecule type" value="Genomic_DNA"/>
</dbReference>
<organism evidence="2">
    <name type="scientific">viral metagenome</name>
    <dbReference type="NCBI Taxonomy" id="1070528"/>
    <lineage>
        <taxon>unclassified sequences</taxon>
        <taxon>metagenomes</taxon>
        <taxon>organismal metagenomes</taxon>
    </lineage>
</organism>
<proteinExistence type="predicted"/>
<dbReference type="AlphaFoldDB" id="A0A6H1ZT64"/>